<name>A0ABQ4KPV0_9BACI</name>
<evidence type="ECO:0000313" key="1">
    <source>
        <dbReference type="EMBL" id="GIN59948.1"/>
    </source>
</evidence>
<gene>
    <name evidence="1" type="ORF">J8TS2_42670</name>
</gene>
<sequence>MTENVASLEKEIKKLSLNFRRVASRFLNCNFQDYHDCLKRFLLFIEDSPVIYEFIQANNMIRFDIEQVIKGKGFQKKFRLPIRESEEIAFIYQMLNYISDNELDITNISFGYGSSNKIQSHVENFNDQVVKPLVDYIVTYLGEMKIDMGFDGKSSTQYNIREFRGQLNHAEGQSTVTATQTFNETKTADLKELTEQFIKELNKDESVPQDDKEETTEILEAAVQEAESAKPKKIIVKTAIEKVKSVGELASAGTTLFTLGSQLVESLQGLIA</sequence>
<accession>A0ABQ4KPV0</accession>
<organism evidence="1 2">
    <name type="scientific">Lederbergia ruris</name>
    <dbReference type="NCBI Taxonomy" id="217495"/>
    <lineage>
        <taxon>Bacteria</taxon>
        <taxon>Bacillati</taxon>
        <taxon>Bacillota</taxon>
        <taxon>Bacilli</taxon>
        <taxon>Bacillales</taxon>
        <taxon>Bacillaceae</taxon>
        <taxon>Lederbergia</taxon>
    </lineage>
</organism>
<dbReference type="Proteomes" id="UP000679950">
    <property type="component" value="Unassembled WGS sequence"/>
</dbReference>
<proteinExistence type="predicted"/>
<comment type="caution">
    <text evidence="1">The sequence shown here is derived from an EMBL/GenBank/DDBJ whole genome shotgun (WGS) entry which is preliminary data.</text>
</comment>
<reference evidence="1 2" key="1">
    <citation type="submission" date="2021-03" db="EMBL/GenBank/DDBJ databases">
        <title>Antimicrobial resistance genes in bacteria isolated from Japanese honey, and their potential for conferring macrolide and lincosamide resistance in the American foulbrood pathogen Paenibacillus larvae.</title>
        <authorList>
            <person name="Okamoto M."/>
            <person name="Kumagai M."/>
            <person name="Kanamori H."/>
            <person name="Takamatsu D."/>
        </authorList>
    </citation>
    <scope>NUCLEOTIDE SEQUENCE [LARGE SCALE GENOMIC DNA]</scope>
    <source>
        <strain evidence="1 2">J8TS2</strain>
    </source>
</reference>
<protein>
    <submittedName>
        <fullName evidence="1">Uncharacterized protein</fullName>
    </submittedName>
</protein>
<evidence type="ECO:0000313" key="2">
    <source>
        <dbReference type="Proteomes" id="UP000679950"/>
    </source>
</evidence>
<dbReference type="EMBL" id="BORB01000074">
    <property type="protein sequence ID" value="GIN59948.1"/>
    <property type="molecule type" value="Genomic_DNA"/>
</dbReference>
<keyword evidence="2" id="KW-1185">Reference proteome</keyword>
<dbReference type="RefSeq" id="WP_212967574.1">
    <property type="nucleotide sequence ID" value="NZ_BORB01000074.1"/>
</dbReference>